<gene>
    <name evidence="2" type="ORF">GbCGDNIH3_1468</name>
</gene>
<sequence>MPVEKPLDRVARRVNPITPRQTLFRRLDHAARSSLPVVTTILLLLMLNGPLGLPAQAELPPATMLACVFFWSLFRPRAMPPLAVFLIGVLADLLGQFAIGVSELALLAAQAMAVRLRRGLSQQGFMIVWLAYALVASLCTAVIWFMQSLLTLTIMPPGPALLLATLSIGFYPALAVFFTRAHRGITDPDPV</sequence>
<keyword evidence="1" id="KW-0812">Transmembrane</keyword>
<dbReference type="RefSeq" id="WP_025286910.1">
    <property type="nucleotide sequence ID" value="NZ_CP003181.2"/>
</dbReference>
<feature type="transmembrane region" description="Helical" evidence="1">
    <location>
        <begin position="158"/>
        <end position="178"/>
    </location>
</feature>
<name>A0AAN0VG16_9PROT</name>
<organism evidence="2 3">
    <name type="scientific">Granulibacter bethesdensis</name>
    <dbReference type="NCBI Taxonomy" id="364410"/>
    <lineage>
        <taxon>Bacteria</taxon>
        <taxon>Pseudomonadati</taxon>
        <taxon>Pseudomonadota</taxon>
        <taxon>Alphaproteobacteria</taxon>
        <taxon>Acetobacterales</taxon>
        <taxon>Acetobacteraceae</taxon>
        <taxon>Granulibacter</taxon>
    </lineage>
</organism>
<feature type="transmembrane region" description="Helical" evidence="1">
    <location>
        <begin position="29"/>
        <end position="47"/>
    </location>
</feature>
<dbReference type="GeneID" id="69745709"/>
<dbReference type="KEGG" id="gbc:GbCGDNIH3_1468"/>
<keyword evidence="1" id="KW-1133">Transmembrane helix</keyword>
<feature type="transmembrane region" description="Helical" evidence="1">
    <location>
        <begin position="127"/>
        <end position="146"/>
    </location>
</feature>
<evidence type="ECO:0000256" key="1">
    <source>
        <dbReference type="SAM" id="Phobius"/>
    </source>
</evidence>
<protein>
    <submittedName>
        <fullName evidence="2">Rod shape-determining protein mreD</fullName>
    </submittedName>
</protein>
<accession>A0AAN0VG16</accession>
<proteinExistence type="predicted"/>
<keyword evidence="1" id="KW-0472">Membrane</keyword>
<reference evidence="3" key="1">
    <citation type="submission" date="2012-06" db="EMBL/GenBank/DDBJ databases">
        <title>Genome analysis of multiple Granulibacter bethesdensis isolates demonstrates substantial genome diversity.</title>
        <authorList>
            <person name="Greenberg D.E."/>
            <person name="Porcella S.F."/>
            <person name="Zarember K."/>
            <person name="Zelazny A.M."/>
            <person name="Bruno D."/>
            <person name="Martens C."/>
            <person name="Barbian K.D."/>
            <person name="Jaske E."/>
            <person name="Holland S.M."/>
        </authorList>
    </citation>
    <scope>NUCLEOTIDE SEQUENCE [LARGE SCALE GENOMIC DNA]</scope>
    <source>
        <strain evidence="3">CGDNIH3</strain>
    </source>
</reference>
<dbReference type="EMBL" id="CP003181">
    <property type="protein sequence ID" value="AHJ63360.1"/>
    <property type="molecule type" value="Genomic_DNA"/>
</dbReference>
<feature type="transmembrane region" description="Helical" evidence="1">
    <location>
        <begin position="82"/>
        <end position="106"/>
    </location>
</feature>
<evidence type="ECO:0000313" key="2">
    <source>
        <dbReference type="EMBL" id="AHJ63360.1"/>
    </source>
</evidence>
<dbReference type="AlphaFoldDB" id="A0AAN0VG16"/>
<evidence type="ECO:0000313" key="3">
    <source>
        <dbReference type="Proteomes" id="UP000019438"/>
    </source>
</evidence>
<dbReference type="Proteomes" id="UP000019438">
    <property type="component" value="Chromosome"/>
</dbReference>